<keyword evidence="3" id="KW-1185">Reference proteome</keyword>
<organism evidence="2 3">
    <name type="scientific">Diaporthe eres</name>
    <name type="common">Phomopsis oblonga</name>
    <dbReference type="NCBI Taxonomy" id="83184"/>
    <lineage>
        <taxon>Eukaryota</taxon>
        <taxon>Fungi</taxon>
        <taxon>Dikarya</taxon>
        <taxon>Ascomycota</taxon>
        <taxon>Pezizomycotina</taxon>
        <taxon>Sordariomycetes</taxon>
        <taxon>Sordariomycetidae</taxon>
        <taxon>Diaporthales</taxon>
        <taxon>Diaporthaceae</taxon>
        <taxon>Diaporthe</taxon>
        <taxon>Diaporthe eres species complex</taxon>
    </lineage>
</organism>
<dbReference type="EMBL" id="JAKNSF020000119">
    <property type="protein sequence ID" value="KAK7714021.1"/>
    <property type="molecule type" value="Genomic_DNA"/>
</dbReference>
<feature type="compositionally biased region" description="Polar residues" evidence="1">
    <location>
        <begin position="1"/>
        <end position="11"/>
    </location>
</feature>
<comment type="caution">
    <text evidence="2">The sequence shown here is derived from an EMBL/GenBank/DDBJ whole genome shotgun (WGS) entry which is preliminary data.</text>
</comment>
<feature type="region of interest" description="Disordered" evidence="1">
    <location>
        <begin position="1"/>
        <end position="22"/>
    </location>
</feature>
<gene>
    <name evidence="2" type="ORF">SLS63_011825</name>
</gene>
<accession>A0ABR1NSX9</accession>
<name>A0ABR1NSX9_DIAER</name>
<evidence type="ECO:0000256" key="1">
    <source>
        <dbReference type="SAM" id="MobiDB-lite"/>
    </source>
</evidence>
<reference evidence="2 3" key="1">
    <citation type="submission" date="2024-02" db="EMBL/GenBank/DDBJ databases">
        <title>De novo assembly and annotation of 12 fungi associated with fruit tree decline syndrome in Ontario, Canada.</title>
        <authorList>
            <person name="Sulman M."/>
            <person name="Ellouze W."/>
            <person name="Ilyukhin E."/>
        </authorList>
    </citation>
    <scope>NUCLEOTIDE SEQUENCE [LARGE SCALE GENOMIC DNA]</scope>
    <source>
        <strain evidence="2 3">M169</strain>
    </source>
</reference>
<evidence type="ECO:0000313" key="3">
    <source>
        <dbReference type="Proteomes" id="UP001430848"/>
    </source>
</evidence>
<proteinExistence type="predicted"/>
<sequence>MQSTQSTTMIPFTTDGVSMGMPSKPDSPDVYRIRIQPADAGAGGPTVKYLTGPQMSHVVTGPDGHPRSRNNLAFDKVPAGDWVVGRLVPTEENTDGEGAKLELASTETETAAALDDLGLYSAGPVFCGTTVDLQDCQNRVDSTPWTLVTLEDGREVSVPKPTDLQCMDYVSAEIVAGPQGVQTAGGGNEVVRVTDWIPGHCPGVEADARAHETIQARDAGLAPRLVAHVTENRSRVIGFLLERVPGAREAGTADLDACKAALARLHALGITKGQLSRHSFLVREDGAVMIQGPFASSSGDAEGIEDAMRAEMESLEEVLARSPSVFEDQAAAMLKLVGARA</sequence>
<protein>
    <submittedName>
        <fullName evidence="2">Uncharacterized protein</fullName>
    </submittedName>
</protein>
<evidence type="ECO:0000313" key="2">
    <source>
        <dbReference type="EMBL" id="KAK7714021.1"/>
    </source>
</evidence>
<dbReference type="Proteomes" id="UP001430848">
    <property type="component" value="Unassembled WGS sequence"/>
</dbReference>